<reference evidence="1" key="1">
    <citation type="submission" date="2016-11" db="EMBL/GenBank/DDBJ databases">
        <authorList>
            <person name="Jaros S."/>
            <person name="Januszkiewicz K."/>
            <person name="Wedrychowicz H."/>
        </authorList>
    </citation>
    <scope>NUCLEOTIDE SEQUENCE [LARGE SCALE GENOMIC DNA]</scope>
    <source>
        <strain evidence="1">UWOS</strain>
    </source>
</reference>
<proteinExistence type="predicted"/>
<keyword evidence="3" id="KW-1185">Reference proteome</keyword>
<organism evidence="1 3">
    <name type="scientific">Fibrobacter intestinalis</name>
    <dbReference type="NCBI Taxonomy" id="28122"/>
    <lineage>
        <taxon>Bacteria</taxon>
        <taxon>Pseudomonadati</taxon>
        <taxon>Fibrobacterota</taxon>
        <taxon>Fibrobacteria</taxon>
        <taxon>Fibrobacterales</taxon>
        <taxon>Fibrobacteraceae</taxon>
        <taxon>Fibrobacter</taxon>
    </lineage>
</organism>
<gene>
    <name evidence="2" type="ORF">SAMN02745108_02904</name>
    <name evidence="1" type="ORF">SAMN05720469_11579</name>
</gene>
<sequence>MNQEKMRKSQRQQIAVTYAAAEALERAKAESEKKGVPMTKGALASNAILEKFGK</sequence>
<dbReference type="Proteomes" id="UP000190449">
    <property type="component" value="Unassembled WGS sequence"/>
</dbReference>
<evidence type="ECO:0000313" key="3">
    <source>
        <dbReference type="Proteomes" id="UP000184275"/>
    </source>
</evidence>
<dbReference type="EMBL" id="FUWU01000097">
    <property type="protein sequence ID" value="SKA21333.1"/>
    <property type="molecule type" value="Genomic_DNA"/>
</dbReference>
<dbReference type="EMBL" id="FRAW01000015">
    <property type="protein sequence ID" value="SHK73168.1"/>
    <property type="molecule type" value="Genomic_DNA"/>
</dbReference>
<protein>
    <submittedName>
        <fullName evidence="1">Uncharacterized protein</fullName>
    </submittedName>
</protein>
<dbReference type="Proteomes" id="UP000184275">
    <property type="component" value="Unassembled WGS sequence"/>
</dbReference>
<dbReference type="RefSeq" id="WP_158222076.1">
    <property type="nucleotide sequence ID" value="NZ_FRAW01000015.1"/>
</dbReference>
<evidence type="ECO:0000313" key="2">
    <source>
        <dbReference type="EMBL" id="SKA21333.1"/>
    </source>
</evidence>
<reference evidence="2 4" key="3">
    <citation type="submission" date="2017-02" db="EMBL/GenBank/DDBJ databases">
        <authorList>
            <person name="Peterson S.W."/>
        </authorList>
    </citation>
    <scope>NUCLEOTIDE SEQUENCE [LARGE SCALE GENOMIC DNA]</scope>
    <source>
        <strain evidence="2 4">ATCC 43854</strain>
    </source>
</reference>
<dbReference type="STRING" id="28122.SAMN02745108_02904"/>
<evidence type="ECO:0000313" key="1">
    <source>
        <dbReference type="EMBL" id="SHK73168.1"/>
    </source>
</evidence>
<reference evidence="3" key="2">
    <citation type="submission" date="2016-11" db="EMBL/GenBank/DDBJ databases">
        <authorList>
            <person name="Varghese N."/>
            <person name="Submissions S."/>
        </authorList>
    </citation>
    <scope>NUCLEOTIDE SEQUENCE [LARGE SCALE GENOMIC DNA]</scope>
    <source>
        <strain evidence="3">UWOS</strain>
    </source>
</reference>
<accession>A0A1T4RZD2</accession>
<name>A0A1M6UVE3_9BACT</name>
<accession>A0A1M6UVE3</accession>
<dbReference type="AlphaFoldDB" id="A0A1M6UVE3"/>
<evidence type="ECO:0000313" key="4">
    <source>
        <dbReference type="Proteomes" id="UP000190449"/>
    </source>
</evidence>